<dbReference type="STRING" id="1122973.GCA_000379925_00126"/>
<keyword evidence="2" id="KW-0269">Exonuclease</keyword>
<evidence type="ECO:0000259" key="1">
    <source>
        <dbReference type="Pfam" id="PF19580"/>
    </source>
</evidence>
<protein>
    <submittedName>
        <fullName evidence="2">Endonuclease/exonuclease/phosphatase family protein</fullName>
    </submittedName>
</protein>
<dbReference type="GO" id="GO:0004527">
    <property type="term" value="F:exonuclease activity"/>
    <property type="evidence" value="ECO:0007669"/>
    <property type="project" value="UniProtKB-KW"/>
</dbReference>
<evidence type="ECO:0000313" key="2">
    <source>
        <dbReference type="EMBL" id="TFH96865.1"/>
    </source>
</evidence>
<reference evidence="2 3" key="1">
    <citation type="submission" date="2019-03" db="EMBL/GenBank/DDBJ databases">
        <title>Porphyromonas levii Isolated from the Uterus of Dairy Cows.</title>
        <authorList>
            <person name="Francis A.M."/>
        </authorList>
    </citation>
    <scope>NUCLEOTIDE SEQUENCE [LARGE SCALE GENOMIC DNA]</scope>
    <source>
        <strain evidence="2 3">AF5678</strain>
    </source>
</reference>
<dbReference type="EMBL" id="SPNC01000011">
    <property type="protein sequence ID" value="TFH96865.1"/>
    <property type="molecule type" value="Genomic_DNA"/>
</dbReference>
<dbReference type="InterPro" id="IPR036691">
    <property type="entry name" value="Endo/exonu/phosph_ase_sf"/>
</dbReference>
<dbReference type="AlphaFoldDB" id="A0A4Y8WR72"/>
<dbReference type="Proteomes" id="UP000297225">
    <property type="component" value="Unassembled WGS sequence"/>
</dbReference>
<dbReference type="GO" id="GO:0004519">
    <property type="term" value="F:endonuclease activity"/>
    <property type="evidence" value="ECO:0007669"/>
    <property type="project" value="UniProtKB-KW"/>
</dbReference>
<dbReference type="SUPFAM" id="SSF56219">
    <property type="entry name" value="DNase I-like"/>
    <property type="match status" value="1"/>
</dbReference>
<organism evidence="2 3">
    <name type="scientific">Porphyromonas levii</name>
    <dbReference type="NCBI Taxonomy" id="28114"/>
    <lineage>
        <taxon>Bacteria</taxon>
        <taxon>Pseudomonadati</taxon>
        <taxon>Bacteroidota</taxon>
        <taxon>Bacteroidia</taxon>
        <taxon>Bacteroidales</taxon>
        <taxon>Porphyromonadaceae</taxon>
        <taxon>Porphyromonas</taxon>
    </lineage>
</organism>
<name>A0A4Y8WR72_9PORP</name>
<dbReference type="Gene3D" id="3.60.10.10">
    <property type="entry name" value="Endonuclease/exonuclease/phosphatase"/>
    <property type="match status" value="1"/>
</dbReference>
<dbReference type="OrthoDB" id="9802724at2"/>
<dbReference type="PROSITE" id="PS51257">
    <property type="entry name" value="PROKAR_LIPOPROTEIN"/>
    <property type="match status" value="1"/>
</dbReference>
<dbReference type="PANTHER" id="PTHR42834">
    <property type="entry name" value="ENDONUCLEASE/EXONUCLEASE/PHOSPHATASE FAMILY PROTEIN (AFU_ORTHOLOGUE AFUA_3G09210)"/>
    <property type="match status" value="1"/>
</dbReference>
<comment type="caution">
    <text evidence="2">The sequence shown here is derived from an EMBL/GenBank/DDBJ whole genome shotgun (WGS) entry which is preliminary data.</text>
</comment>
<dbReference type="InterPro" id="IPR005135">
    <property type="entry name" value="Endo/exonuclease/phosphatase"/>
</dbReference>
<keyword evidence="2" id="KW-0378">Hydrolase</keyword>
<accession>A0A4Y8WR72</accession>
<gene>
    <name evidence="2" type="ORF">E4P47_01535</name>
</gene>
<dbReference type="RefSeq" id="WP_018357408.1">
    <property type="nucleotide sequence ID" value="NZ_CP197400.1"/>
</dbReference>
<keyword evidence="2" id="KW-0255">Endonuclease</keyword>
<dbReference type="PANTHER" id="PTHR42834:SF1">
    <property type="entry name" value="ENDONUCLEASE_EXONUCLEASE_PHOSPHATASE FAMILY PROTEIN (AFU_ORTHOLOGUE AFUA_3G09210)"/>
    <property type="match status" value="1"/>
</dbReference>
<dbReference type="Pfam" id="PF19580">
    <property type="entry name" value="Exo_endo_phos_3"/>
    <property type="match status" value="1"/>
</dbReference>
<keyword evidence="3" id="KW-1185">Reference proteome</keyword>
<evidence type="ECO:0000313" key="3">
    <source>
        <dbReference type="Proteomes" id="UP000297225"/>
    </source>
</evidence>
<keyword evidence="2" id="KW-0540">Nuclease</keyword>
<proteinExistence type="predicted"/>
<sequence length="356" mass="40621">MRKTLYTWRAIIVVITALVLGSCGSTKQVARNSDGKQYNAYAVGFYNLENLFDCDDDPNNTGDDDFLPTGSYRWTQIQYERKLDNLARVLGSLGKEVTPYGAAFIGVAEVENRRVLEDLTQREAVKGMELKVVHEDGPDRRGIDVGALYNPNIFTLEGYEYHTLKWEEQPDFVTRDQLHAYGYIAGEKVHFIVVHWPSRYGGGASEPLRLAAARLSKQIMDKIYQEEPNAKIIMMGDFNDDPTNRSVTEVLNAKKLRSEVGAQGLYNPAASLLEKGIGTLVYQDSWNFFDQMIVSKGLLTDDQKLRLWKMEVFNRDFLVTQEGKRKGYPHRTFQDNSFIDGYSDHFPVVVYLVQQR</sequence>
<feature type="domain" description="Endonuclease/exonuclease/phosphatase" evidence="1">
    <location>
        <begin position="43"/>
        <end position="352"/>
    </location>
</feature>